<dbReference type="EMBL" id="JBHUDY010000002">
    <property type="protein sequence ID" value="MFD1612783.1"/>
    <property type="molecule type" value="Genomic_DNA"/>
</dbReference>
<evidence type="ECO:0000313" key="1">
    <source>
        <dbReference type="EMBL" id="MFD1612783.1"/>
    </source>
</evidence>
<sequence>MIPTDKRVTFVCNMCGGTSVTRDAWAEWDVASQDWVLGAAYDYAFCHDCEKETRLVEVELAPAGE</sequence>
<organism evidence="1 2">
    <name type="scientific">Sphingomonas tabacisoli</name>
    <dbReference type="NCBI Taxonomy" id="2249466"/>
    <lineage>
        <taxon>Bacteria</taxon>
        <taxon>Pseudomonadati</taxon>
        <taxon>Pseudomonadota</taxon>
        <taxon>Alphaproteobacteria</taxon>
        <taxon>Sphingomonadales</taxon>
        <taxon>Sphingomonadaceae</taxon>
        <taxon>Sphingomonas</taxon>
    </lineage>
</organism>
<accession>A0ABW4I5V7</accession>
<gene>
    <name evidence="1" type="ORF">ACFSCW_13325</name>
</gene>
<comment type="caution">
    <text evidence="1">The sequence shown here is derived from an EMBL/GenBank/DDBJ whole genome shotgun (WGS) entry which is preliminary data.</text>
</comment>
<proteinExistence type="predicted"/>
<reference evidence="2" key="1">
    <citation type="journal article" date="2019" name="Int. J. Syst. Evol. Microbiol.">
        <title>The Global Catalogue of Microorganisms (GCM) 10K type strain sequencing project: providing services to taxonomists for standard genome sequencing and annotation.</title>
        <authorList>
            <consortium name="The Broad Institute Genomics Platform"/>
            <consortium name="The Broad Institute Genome Sequencing Center for Infectious Disease"/>
            <person name="Wu L."/>
            <person name="Ma J."/>
        </authorList>
    </citation>
    <scope>NUCLEOTIDE SEQUENCE [LARGE SCALE GENOMIC DNA]</scope>
    <source>
        <strain evidence="2">CGMCC 1.16275</strain>
    </source>
</reference>
<keyword evidence="2" id="KW-1185">Reference proteome</keyword>
<evidence type="ECO:0000313" key="2">
    <source>
        <dbReference type="Proteomes" id="UP001597115"/>
    </source>
</evidence>
<name>A0ABW4I5V7_9SPHN</name>
<protein>
    <recommendedName>
        <fullName evidence="3">Small CPxCG-related zinc finger protein</fullName>
    </recommendedName>
</protein>
<dbReference type="Proteomes" id="UP001597115">
    <property type="component" value="Unassembled WGS sequence"/>
</dbReference>
<evidence type="ECO:0008006" key="3">
    <source>
        <dbReference type="Google" id="ProtNLM"/>
    </source>
</evidence>
<dbReference type="RefSeq" id="WP_380890214.1">
    <property type="nucleotide sequence ID" value="NZ_JBHUDY010000002.1"/>
</dbReference>